<dbReference type="Proteomes" id="UP001433268">
    <property type="component" value="Unassembled WGS sequence"/>
</dbReference>
<evidence type="ECO:0000313" key="2">
    <source>
        <dbReference type="Proteomes" id="UP001433268"/>
    </source>
</evidence>
<organism evidence="1 2">
    <name type="scientific">Apiospora hydei</name>
    <dbReference type="NCBI Taxonomy" id="1337664"/>
    <lineage>
        <taxon>Eukaryota</taxon>
        <taxon>Fungi</taxon>
        <taxon>Dikarya</taxon>
        <taxon>Ascomycota</taxon>
        <taxon>Pezizomycotina</taxon>
        <taxon>Sordariomycetes</taxon>
        <taxon>Xylariomycetidae</taxon>
        <taxon>Amphisphaeriales</taxon>
        <taxon>Apiosporaceae</taxon>
        <taxon>Apiospora</taxon>
    </lineage>
</organism>
<reference evidence="1 2" key="1">
    <citation type="submission" date="2023-01" db="EMBL/GenBank/DDBJ databases">
        <title>Analysis of 21 Apiospora genomes using comparative genomics revels a genus with tremendous synthesis potential of carbohydrate active enzymes and secondary metabolites.</title>
        <authorList>
            <person name="Sorensen T."/>
        </authorList>
    </citation>
    <scope>NUCLEOTIDE SEQUENCE [LARGE SCALE GENOMIC DNA]</scope>
    <source>
        <strain evidence="1 2">CBS 114990</strain>
    </source>
</reference>
<accession>A0ABR1VUC2</accession>
<protein>
    <submittedName>
        <fullName evidence="1">Uncharacterized protein</fullName>
    </submittedName>
</protein>
<gene>
    <name evidence="1" type="ORF">PG997_009085</name>
</gene>
<dbReference type="GeneID" id="92046460"/>
<sequence length="180" mass="20371">MPTQAAGFISRRPNGDPSAQDYTIAELDYYSIHASEHNGILLYAAGMVTYLTIAISGVYPPDRPCSPSAIRLNRFMLLISEGDGWKDHYDELRRSVEDAKDQGLQDLEAHVSACNAEDEGSIRIQKSLKKRLRKLVGPVAPIHWYPYEFNYNTIILSSMAMFNDRSVIVERGPWRVPARR</sequence>
<proteinExistence type="predicted"/>
<evidence type="ECO:0000313" key="1">
    <source>
        <dbReference type="EMBL" id="KAK8074422.1"/>
    </source>
</evidence>
<dbReference type="EMBL" id="JAQQWN010000007">
    <property type="protein sequence ID" value="KAK8074422.1"/>
    <property type="molecule type" value="Genomic_DNA"/>
</dbReference>
<keyword evidence="2" id="KW-1185">Reference proteome</keyword>
<comment type="caution">
    <text evidence="1">The sequence shown here is derived from an EMBL/GenBank/DDBJ whole genome shotgun (WGS) entry which is preliminary data.</text>
</comment>
<dbReference type="RefSeq" id="XP_066665362.1">
    <property type="nucleotide sequence ID" value="XM_066813400.1"/>
</dbReference>
<name>A0ABR1VUC2_9PEZI</name>